<accession>A0ABV7ZH45</accession>
<protein>
    <submittedName>
        <fullName evidence="2">Uncharacterized protein</fullName>
    </submittedName>
</protein>
<comment type="caution">
    <text evidence="2">The sequence shown here is derived from an EMBL/GenBank/DDBJ whole genome shotgun (WGS) entry which is preliminary data.</text>
</comment>
<evidence type="ECO:0000256" key="1">
    <source>
        <dbReference type="SAM" id="MobiDB-lite"/>
    </source>
</evidence>
<dbReference type="Proteomes" id="UP001595783">
    <property type="component" value="Unassembled WGS sequence"/>
</dbReference>
<keyword evidence="3" id="KW-1185">Reference proteome</keyword>
<gene>
    <name evidence="2" type="ORF">ACFOPX_04920</name>
</gene>
<feature type="compositionally biased region" description="Low complexity" evidence="1">
    <location>
        <begin position="17"/>
        <end position="32"/>
    </location>
</feature>
<feature type="compositionally biased region" description="Polar residues" evidence="1">
    <location>
        <begin position="1"/>
        <end position="16"/>
    </location>
</feature>
<dbReference type="EMBL" id="JBHRZO010000029">
    <property type="protein sequence ID" value="MFC3847874.1"/>
    <property type="molecule type" value="Genomic_DNA"/>
</dbReference>
<reference evidence="3" key="1">
    <citation type="journal article" date="2019" name="Int. J. Syst. Evol. Microbiol.">
        <title>The Global Catalogue of Microorganisms (GCM) 10K type strain sequencing project: providing services to taxonomists for standard genome sequencing and annotation.</title>
        <authorList>
            <consortium name="The Broad Institute Genomics Platform"/>
            <consortium name="The Broad Institute Genome Sequencing Center for Infectious Disease"/>
            <person name="Wu L."/>
            <person name="Ma J."/>
        </authorList>
    </citation>
    <scope>NUCLEOTIDE SEQUENCE [LARGE SCALE GENOMIC DNA]</scope>
    <source>
        <strain evidence="3">CCUG 53816</strain>
    </source>
</reference>
<evidence type="ECO:0000313" key="2">
    <source>
        <dbReference type="EMBL" id="MFC3847874.1"/>
    </source>
</evidence>
<dbReference type="RefSeq" id="WP_104751852.1">
    <property type="nucleotide sequence ID" value="NZ_FZMF01000009.1"/>
</dbReference>
<proteinExistence type="predicted"/>
<evidence type="ECO:0000313" key="3">
    <source>
        <dbReference type="Proteomes" id="UP001595783"/>
    </source>
</evidence>
<sequence>MPRYANQSSQPYHQTLSNQPQPYNAPNNQASQYNPEMAMPQAPTTLENQQGIQMVIQMLQEQHKTIQKMAQEIAWLKTQQLSHNEVLNATYFATPSKGRGR</sequence>
<organism evidence="2 3">
    <name type="scientific">Helicobacter baculiformis</name>
    <dbReference type="NCBI Taxonomy" id="427351"/>
    <lineage>
        <taxon>Bacteria</taxon>
        <taxon>Pseudomonadati</taxon>
        <taxon>Campylobacterota</taxon>
        <taxon>Epsilonproteobacteria</taxon>
        <taxon>Campylobacterales</taxon>
        <taxon>Helicobacteraceae</taxon>
        <taxon>Helicobacter</taxon>
    </lineage>
</organism>
<name>A0ABV7ZH45_9HELI</name>
<feature type="region of interest" description="Disordered" evidence="1">
    <location>
        <begin position="1"/>
        <end position="45"/>
    </location>
</feature>